<proteinExistence type="predicted"/>
<keyword evidence="1" id="KW-1133">Transmembrane helix</keyword>
<comment type="caution">
    <text evidence="2">The sequence shown here is derived from an EMBL/GenBank/DDBJ whole genome shotgun (WGS) entry which is preliminary data.</text>
</comment>
<keyword evidence="3" id="KW-1185">Reference proteome</keyword>
<keyword evidence="1" id="KW-0812">Transmembrane</keyword>
<evidence type="ECO:0008006" key="4">
    <source>
        <dbReference type="Google" id="ProtNLM"/>
    </source>
</evidence>
<organism evidence="2 3">
    <name type="scientific">Pseudonocardia zijingensis</name>
    <dbReference type="NCBI Taxonomy" id="153376"/>
    <lineage>
        <taxon>Bacteria</taxon>
        <taxon>Bacillati</taxon>
        <taxon>Actinomycetota</taxon>
        <taxon>Actinomycetes</taxon>
        <taxon>Pseudonocardiales</taxon>
        <taxon>Pseudonocardiaceae</taxon>
        <taxon>Pseudonocardia</taxon>
    </lineage>
</organism>
<gene>
    <name evidence="2" type="ORF">GCM10009559_67690</name>
</gene>
<feature type="transmembrane region" description="Helical" evidence="1">
    <location>
        <begin position="46"/>
        <end position="68"/>
    </location>
</feature>
<feature type="transmembrane region" description="Helical" evidence="1">
    <location>
        <begin position="6"/>
        <end position="25"/>
    </location>
</feature>
<accession>A0ABN1NBS6</accession>
<dbReference type="Proteomes" id="UP001499967">
    <property type="component" value="Unassembled WGS sequence"/>
</dbReference>
<feature type="transmembrane region" description="Helical" evidence="1">
    <location>
        <begin position="74"/>
        <end position="94"/>
    </location>
</feature>
<name>A0ABN1NBS6_9PSEU</name>
<evidence type="ECO:0000256" key="1">
    <source>
        <dbReference type="SAM" id="Phobius"/>
    </source>
</evidence>
<sequence length="109" mass="10992">MSGVELFLGGIAALAVLSVVVKARAGVKKARAAAELARVGTSPVSLVGHVLITAGLIVGAQWLVITYAASNTTLLLVVLAVPALFAAYPVTKALTVMQVGPTRSGGGRR</sequence>
<reference evidence="2 3" key="1">
    <citation type="journal article" date="2019" name="Int. J. Syst. Evol. Microbiol.">
        <title>The Global Catalogue of Microorganisms (GCM) 10K type strain sequencing project: providing services to taxonomists for standard genome sequencing and annotation.</title>
        <authorList>
            <consortium name="The Broad Institute Genomics Platform"/>
            <consortium name="The Broad Institute Genome Sequencing Center for Infectious Disease"/>
            <person name="Wu L."/>
            <person name="Ma J."/>
        </authorList>
    </citation>
    <scope>NUCLEOTIDE SEQUENCE [LARGE SCALE GENOMIC DNA]</scope>
    <source>
        <strain evidence="2 3">JCM 11117</strain>
    </source>
</reference>
<dbReference type="RefSeq" id="WP_343945865.1">
    <property type="nucleotide sequence ID" value="NZ_BAAAHP010000231.1"/>
</dbReference>
<protein>
    <recommendedName>
        <fullName evidence="4">Integral membrane protein</fullName>
    </recommendedName>
</protein>
<evidence type="ECO:0000313" key="2">
    <source>
        <dbReference type="EMBL" id="GAA0901244.1"/>
    </source>
</evidence>
<dbReference type="EMBL" id="BAAAHP010000231">
    <property type="protein sequence ID" value="GAA0901244.1"/>
    <property type="molecule type" value="Genomic_DNA"/>
</dbReference>
<keyword evidence="1" id="KW-0472">Membrane</keyword>
<evidence type="ECO:0000313" key="3">
    <source>
        <dbReference type="Proteomes" id="UP001499967"/>
    </source>
</evidence>